<evidence type="ECO:0000256" key="5">
    <source>
        <dbReference type="ARBA" id="ARBA00022824"/>
    </source>
</evidence>
<feature type="domain" description="TLC" evidence="12">
    <location>
        <begin position="150"/>
        <end position="367"/>
    </location>
</feature>
<evidence type="ECO:0000256" key="11">
    <source>
        <dbReference type="SAM" id="Phobius"/>
    </source>
</evidence>
<evidence type="ECO:0000256" key="10">
    <source>
        <dbReference type="SAM" id="MobiDB-lite"/>
    </source>
</evidence>
<keyword evidence="4 9" id="KW-0812">Transmembrane</keyword>
<feature type="transmembrane region" description="Helical" evidence="11">
    <location>
        <begin position="281"/>
        <end position="300"/>
    </location>
</feature>
<evidence type="ECO:0000256" key="9">
    <source>
        <dbReference type="PROSITE-ProRule" id="PRU00205"/>
    </source>
</evidence>
<accession>A0A9P5B4F3</accession>
<evidence type="ECO:0000259" key="12">
    <source>
        <dbReference type="PROSITE" id="PS50922"/>
    </source>
</evidence>
<evidence type="ECO:0000313" key="13">
    <source>
        <dbReference type="EMBL" id="KAF4480191.1"/>
    </source>
</evidence>
<feature type="transmembrane region" description="Helical" evidence="11">
    <location>
        <begin position="205"/>
        <end position="223"/>
    </location>
</feature>
<dbReference type="PANTHER" id="PTHR12560:SF11">
    <property type="entry name" value="CERAMIDE SYNTHASE LAC1-RELATED"/>
    <property type="match status" value="1"/>
</dbReference>
<keyword evidence="5" id="KW-0256">Endoplasmic reticulum</keyword>
<evidence type="ECO:0000256" key="6">
    <source>
        <dbReference type="ARBA" id="ARBA00022989"/>
    </source>
</evidence>
<evidence type="ECO:0000256" key="4">
    <source>
        <dbReference type="ARBA" id="ARBA00022692"/>
    </source>
</evidence>
<organism evidence="13 14">
    <name type="scientific">Fusarium agapanthi</name>
    <dbReference type="NCBI Taxonomy" id="1803897"/>
    <lineage>
        <taxon>Eukaryota</taxon>
        <taxon>Fungi</taxon>
        <taxon>Dikarya</taxon>
        <taxon>Ascomycota</taxon>
        <taxon>Pezizomycotina</taxon>
        <taxon>Sordariomycetes</taxon>
        <taxon>Hypocreomycetidae</taxon>
        <taxon>Hypocreales</taxon>
        <taxon>Nectriaceae</taxon>
        <taxon>Fusarium</taxon>
        <taxon>Fusarium fujikuroi species complex</taxon>
    </lineage>
</organism>
<feature type="region of interest" description="Disordered" evidence="10">
    <location>
        <begin position="1"/>
        <end position="21"/>
    </location>
</feature>
<feature type="transmembrane region" description="Helical" evidence="11">
    <location>
        <begin position="159"/>
        <end position="185"/>
    </location>
</feature>
<comment type="caution">
    <text evidence="13">The sequence shown here is derived from an EMBL/GenBank/DDBJ whole genome shotgun (WGS) entry which is preliminary data.</text>
</comment>
<dbReference type="OrthoDB" id="3053196at2759"/>
<comment type="subcellular location">
    <subcellularLocation>
        <location evidence="1">Endoplasmic reticulum membrane</location>
        <topology evidence="1">Multi-pass membrane protein</topology>
    </subcellularLocation>
</comment>
<dbReference type="Proteomes" id="UP000737391">
    <property type="component" value="Unassembled WGS sequence"/>
</dbReference>
<dbReference type="SMART" id="SM00724">
    <property type="entry name" value="TLC"/>
    <property type="match status" value="1"/>
</dbReference>
<evidence type="ECO:0000313" key="14">
    <source>
        <dbReference type="Proteomes" id="UP000737391"/>
    </source>
</evidence>
<feature type="transmembrane region" description="Helical" evidence="11">
    <location>
        <begin position="115"/>
        <end position="133"/>
    </location>
</feature>
<dbReference type="AlphaFoldDB" id="A0A9P5B4F3"/>
<keyword evidence="6 11" id="KW-1133">Transmembrane helix</keyword>
<keyword evidence="3" id="KW-0808">Transferase</keyword>
<evidence type="ECO:0000256" key="7">
    <source>
        <dbReference type="ARBA" id="ARBA00023136"/>
    </source>
</evidence>
<evidence type="ECO:0000256" key="8">
    <source>
        <dbReference type="ARBA" id="ARBA00023180"/>
    </source>
</evidence>
<protein>
    <submittedName>
        <fullName evidence="13">TRAM1</fullName>
    </submittedName>
</protein>
<dbReference type="InterPro" id="IPR016439">
    <property type="entry name" value="Lag1/Lac1-like"/>
</dbReference>
<reference evidence="13" key="1">
    <citation type="submission" date="2020-01" db="EMBL/GenBank/DDBJ databases">
        <title>Identification and distribution of gene clusters putatively required for synthesis of sphingolipid metabolism inhibitors in phylogenetically diverse species of the filamentous fungus Fusarium.</title>
        <authorList>
            <person name="Kim H.-S."/>
            <person name="Busman M."/>
            <person name="Brown D.W."/>
            <person name="Divon H."/>
            <person name="Uhlig S."/>
            <person name="Proctor R.H."/>
        </authorList>
    </citation>
    <scope>NUCLEOTIDE SEQUENCE</scope>
    <source>
        <strain evidence="13">NRRL 31653</strain>
    </source>
</reference>
<dbReference type="PROSITE" id="PS50922">
    <property type="entry name" value="TLC"/>
    <property type="match status" value="1"/>
</dbReference>
<dbReference type="GO" id="GO:0046513">
    <property type="term" value="P:ceramide biosynthetic process"/>
    <property type="evidence" value="ECO:0007669"/>
    <property type="project" value="InterPro"/>
</dbReference>
<dbReference type="GO" id="GO:0005789">
    <property type="term" value="C:endoplasmic reticulum membrane"/>
    <property type="evidence" value="ECO:0007669"/>
    <property type="project" value="UniProtKB-SubCell"/>
</dbReference>
<keyword evidence="7 9" id="KW-0472">Membrane</keyword>
<sequence>MFNTTTSVRRKPGPGNSLSTLTTKYNDQDIQRYGLEDKERKIRRRRRTLGFRHFILRHSWALPLFLAIAFPTLYAINPVKFNVFSHFILLSYRHGPVIDGIVLPVAQYEKGIGDLAFVAFYANVLFLARKFIFEKLLRPLARKNNILTKGKQQRFMEQMYTACYFAVMGPFGLYVMKATPGLWLFQTHGMYDSYPHRSLGSAIKFYYLFQAAYWVQQSVVLVLRLEKPRKDHMELTVHHIITIALIALSYRYHFTHIGISVYITHDISDLFLAISKSLNYLGYRLQTPAFCLCVIAWIYLRHYTNWRILYSVLTEFRTVGPFELDWEAQQYKCRLSQFITFGLLATLQTLNIIWLYCLFRNAYRLLFLGIAKDDRSDTEESEIEDGESRLGSLKLFITFVVTPNVICSSSIKDTNGNFADEAEPHHHQDLKEKEISQHADPKVVAVTNYTIGIEPWFN</sequence>
<feature type="transmembrane region" description="Helical" evidence="11">
    <location>
        <begin position="235"/>
        <end position="252"/>
    </location>
</feature>
<dbReference type="Pfam" id="PF03798">
    <property type="entry name" value="TRAM_LAG1_CLN8"/>
    <property type="match status" value="1"/>
</dbReference>
<feature type="transmembrane region" description="Helical" evidence="11">
    <location>
        <begin position="338"/>
        <end position="356"/>
    </location>
</feature>
<keyword evidence="8" id="KW-0325">Glycoprotein</keyword>
<name>A0A9P5B4F3_9HYPO</name>
<dbReference type="EMBL" id="LUFC02001216">
    <property type="protein sequence ID" value="KAF4480191.1"/>
    <property type="molecule type" value="Genomic_DNA"/>
</dbReference>
<feature type="transmembrane region" description="Helical" evidence="11">
    <location>
        <begin position="54"/>
        <end position="76"/>
    </location>
</feature>
<dbReference type="GO" id="GO:0050291">
    <property type="term" value="F:sphingosine N-acyltransferase activity"/>
    <property type="evidence" value="ECO:0007669"/>
    <property type="project" value="InterPro"/>
</dbReference>
<evidence type="ECO:0000256" key="2">
    <source>
        <dbReference type="ARBA" id="ARBA00009808"/>
    </source>
</evidence>
<evidence type="ECO:0000256" key="3">
    <source>
        <dbReference type="ARBA" id="ARBA00022679"/>
    </source>
</evidence>
<comment type="similarity">
    <text evidence="2">Belongs to the sphingosine N-acyltransferase family.</text>
</comment>
<evidence type="ECO:0000256" key="1">
    <source>
        <dbReference type="ARBA" id="ARBA00004477"/>
    </source>
</evidence>
<proteinExistence type="inferred from homology"/>
<keyword evidence="14" id="KW-1185">Reference proteome</keyword>
<gene>
    <name evidence="13" type="ORF">FAGAP_12075</name>
</gene>
<dbReference type="PANTHER" id="PTHR12560">
    <property type="entry name" value="LONGEVITY ASSURANCE FACTOR 1 LAG1"/>
    <property type="match status" value="1"/>
</dbReference>
<dbReference type="InterPro" id="IPR006634">
    <property type="entry name" value="TLC-dom"/>
</dbReference>